<dbReference type="PANTHER" id="PTHR11153:SF8">
    <property type="entry name" value="SIDEROFLEXIN-1"/>
    <property type="match status" value="1"/>
</dbReference>
<feature type="transmembrane region" description="Helical" evidence="9">
    <location>
        <begin position="203"/>
        <end position="226"/>
    </location>
</feature>
<dbReference type="PANTHER" id="PTHR11153">
    <property type="entry name" value="SIDEROFLEXIN"/>
    <property type="match status" value="1"/>
</dbReference>
<keyword evidence="5" id="KW-0029">Amino-acid transport</keyword>
<sequence length="434" mass="46494">MSVRFASKVTALVKNSCCKQTTNFRYRSATTTTADTAGKVSAKATTTATAEAVAAKKSTSNTSSSQSSVPLLNTAIAATLGIATVAVSATIVESTTAADVPPFDPSGDRFDQSSFKGRFCKMMLACDPRLLTYTEDETRRAKEMVDDYKNLIQSVPADASTGMSDTDIHHALWEALRISSASLHPDTGDTIPQPFRMSGYVPFNGPFCVAMVASTSTPALLFWSWLNQSQNALVNYYNRNASSEMTNETLLKSYSAAVFSALSVAFGLATVIQKKFDAQKAKQLMRWVAFPSAVVASSLNCYIVRSPEITSGVPLVNANGEDVAPGKTSKIAATNGVNSTTASRALLQAPVYFLPPLLMGSIPLLKNAIMRNPAISVPMTTYLVLVSFGLGLPATVAIFPQMAEIDVKDVEEEFCGLTGKDGLPYQKYYYNKGL</sequence>
<evidence type="ECO:0000256" key="1">
    <source>
        <dbReference type="ARBA" id="ARBA00004225"/>
    </source>
</evidence>
<comment type="subcellular location">
    <subcellularLocation>
        <location evidence="1">Mitochondrion membrane</location>
        <topology evidence="1">Multi-pass membrane protein</topology>
    </subcellularLocation>
</comment>
<dbReference type="GO" id="GO:0015075">
    <property type="term" value="F:monoatomic ion transmembrane transporter activity"/>
    <property type="evidence" value="ECO:0007669"/>
    <property type="project" value="InterPro"/>
</dbReference>
<evidence type="ECO:0000256" key="9">
    <source>
        <dbReference type="SAM" id="Phobius"/>
    </source>
</evidence>
<comment type="similarity">
    <text evidence="2">Belongs to the sideroflexin family.</text>
</comment>
<keyword evidence="6 9" id="KW-1133">Transmembrane helix</keyword>
<accession>A0A7S3V608</accession>
<evidence type="ECO:0000256" key="7">
    <source>
        <dbReference type="ARBA" id="ARBA00023128"/>
    </source>
</evidence>
<organism evidence="10">
    <name type="scientific">Chaetoceros debilis</name>
    <dbReference type="NCBI Taxonomy" id="122233"/>
    <lineage>
        <taxon>Eukaryota</taxon>
        <taxon>Sar</taxon>
        <taxon>Stramenopiles</taxon>
        <taxon>Ochrophyta</taxon>
        <taxon>Bacillariophyta</taxon>
        <taxon>Coscinodiscophyceae</taxon>
        <taxon>Chaetocerotophycidae</taxon>
        <taxon>Chaetocerotales</taxon>
        <taxon>Chaetocerotaceae</taxon>
        <taxon>Chaetoceros</taxon>
    </lineage>
</organism>
<feature type="transmembrane region" description="Helical" evidence="9">
    <location>
        <begin position="377"/>
        <end position="399"/>
    </location>
</feature>
<proteinExistence type="inferred from homology"/>
<reference evidence="10" key="1">
    <citation type="submission" date="2021-01" db="EMBL/GenBank/DDBJ databases">
        <authorList>
            <person name="Corre E."/>
            <person name="Pelletier E."/>
            <person name="Niang G."/>
            <person name="Scheremetjew M."/>
            <person name="Finn R."/>
            <person name="Kale V."/>
            <person name="Holt S."/>
            <person name="Cochrane G."/>
            <person name="Meng A."/>
            <person name="Brown T."/>
            <person name="Cohen L."/>
        </authorList>
    </citation>
    <scope>NUCLEOTIDE SEQUENCE</scope>
    <source>
        <strain evidence="10">MM31A-1</strain>
    </source>
</reference>
<evidence type="ECO:0000313" key="10">
    <source>
        <dbReference type="EMBL" id="CAE0459408.1"/>
    </source>
</evidence>
<keyword evidence="3" id="KW-0813">Transport</keyword>
<dbReference type="GO" id="GO:0005743">
    <property type="term" value="C:mitochondrial inner membrane"/>
    <property type="evidence" value="ECO:0007669"/>
    <property type="project" value="TreeGrafter"/>
</dbReference>
<evidence type="ECO:0000256" key="3">
    <source>
        <dbReference type="ARBA" id="ARBA00022448"/>
    </source>
</evidence>
<evidence type="ECO:0000256" key="2">
    <source>
        <dbReference type="ARBA" id="ARBA00005974"/>
    </source>
</evidence>
<dbReference type="EMBL" id="HBIO01005898">
    <property type="protein sequence ID" value="CAE0459408.1"/>
    <property type="molecule type" value="Transcribed_RNA"/>
</dbReference>
<evidence type="ECO:0008006" key="11">
    <source>
        <dbReference type="Google" id="ProtNLM"/>
    </source>
</evidence>
<keyword evidence="8 9" id="KW-0472">Membrane</keyword>
<keyword evidence="4 9" id="KW-0812">Transmembrane</keyword>
<dbReference type="Pfam" id="PF03820">
    <property type="entry name" value="SFXNs"/>
    <property type="match status" value="1"/>
</dbReference>
<evidence type="ECO:0000256" key="5">
    <source>
        <dbReference type="ARBA" id="ARBA00022970"/>
    </source>
</evidence>
<dbReference type="InterPro" id="IPR004686">
    <property type="entry name" value="Mtc"/>
</dbReference>
<dbReference type="GO" id="GO:0140300">
    <property type="term" value="P:serine import into mitochondrion"/>
    <property type="evidence" value="ECO:0007669"/>
    <property type="project" value="TreeGrafter"/>
</dbReference>
<keyword evidence="7" id="KW-0496">Mitochondrion</keyword>
<protein>
    <recommendedName>
        <fullName evidence="11">Sidoreflexin</fullName>
    </recommendedName>
</protein>
<gene>
    <name evidence="10" type="ORF">CDEB00056_LOCUS4249</name>
</gene>
<feature type="transmembrane region" description="Helical" evidence="9">
    <location>
        <begin position="254"/>
        <end position="272"/>
    </location>
</feature>
<evidence type="ECO:0000256" key="6">
    <source>
        <dbReference type="ARBA" id="ARBA00022989"/>
    </source>
</evidence>
<evidence type="ECO:0000256" key="4">
    <source>
        <dbReference type="ARBA" id="ARBA00022692"/>
    </source>
</evidence>
<evidence type="ECO:0000256" key="8">
    <source>
        <dbReference type="ARBA" id="ARBA00023136"/>
    </source>
</evidence>
<dbReference type="AlphaFoldDB" id="A0A7S3V608"/>
<name>A0A7S3V608_9STRA</name>